<proteinExistence type="predicted"/>
<dbReference type="OrthoDB" id="7204167at2"/>
<dbReference type="PATRIC" id="fig|1189611.3.peg.3125"/>
<dbReference type="EMBL" id="AJXZ01000038">
    <property type="protein sequence ID" value="EIM73583.1"/>
    <property type="molecule type" value="Genomic_DNA"/>
</dbReference>
<dbReference type="Pfam" id="PF13279">
    <property type="entry name" value="4HBT_2"/>
    <property type="match status" value="1"/>
</dbReference>
<accession>I5BVI1</accession>
<evidence type="ECO:0000313" key="2">
    <source>
        <dbReference type="Proteomes" id="UP000004622"/>
    </source>
</evidence>
<name>I5BVI1_9HYPH</name>
<dbReference type="SUPFAM" id="SSF54637">
    <property type="entry name" value="Thioesterase/thiol ester dehydrase-isomerase"/>
    <property type="match status" value="1"/>
</dbReference>
<comment type="caution">
    <text evidence="1">The sequence shown here is derived from an EMBL/GenBank/DDBJ whole genome shotgun (WGS) entry which is preliminary data.</text>
</comment>
<protein>
    <submittedName>
        <fullName evidence="1">4-hydroxylbenzoyl-CoA Thioesterase</fullName>
    </submittedName>
</protein>
<sequence length="134" mass="15162">MPPHRHAHRVLFGDCDPAGIVYYPRFFAWFDRAFHDWLLAHGGHRALCVRLNAVGFGLTAADARFHSPAREGDLLTISLAITTWNARQLSLDYQVHCGDRLIASGNEQRRLFLHNGERIIAGDMLRLKELMDAG</sequence>
<dbReference type="RefSeq" id="WP_007009432.1">
    <property type="nucleotide sequence ID" value="NZ_AJXZ01000038.1"/>
</dbReference>
<dbReference type="Proteomes" id="UP000004622">
    <property type="component" value="Unassembled WGS sequence"/>
</dbReference>
<dbReference type="Gene3D" id="3.10.129.10">
    <property type="entry name" value="Hotdog Thioesterase"/>
    <property type="match status" value="1"/>
</dbReference>
<dbReference type="CDD" id="cd00586">
    <property type="entry name" value="4HBT"/>
    <property type="match status" value="1"/>
</dbReference>
<dbReference type="InterPro" id="IPR029069">
    <property type="entry name" value="HotDog_dom_sf"/>
</dbReference>
<organism evidence="1 2">
    <name type="scientific">Nitratireductor aquibiodomus RA22</name>
    <dbReference type="NCBI Taxonomy" id="1189611"/>
    <lineage>
        <taxon>Bacteria</taxon>
        <taxon>Pseudomonadati</taxon>
        <taxon>Pseudomonadota</taxon>
        <taxon>Alphaproteobacteria</taxon>
        <taxon>Hyphomicrobiales</taxon>
        <taxon>Phyllobacteriaceae</taxon>
        <taxon>Nitratireductor</taxon>
    </lineage>
</organism>
<evidence type="ECO:0000313" key="1">
    <source>
        <dbReference type="EMBL" id="EIM73583.1"/>
    </source>
</evidence>
<dbReference type="AlphaFoldDB" id="I5BVI1"/>
<gene>
    <name evidence="1" type="ORF">A33O_15461</name>
</gene>
<reference evidence="1 2" key="1">
    <citation type="journal article" date="2012" name="J. Bacteriol.">
        <title>Genome Sequence of Nitratireductor aquibiodomus Strain RA22.</title>
        <authorList>
            <person name="Singh A."/>
            <person name="Jangir P.K."/>
            <person name="Kumari C."/>
            <person name="Sharma R."/>
        </authorList>
    </citation>
    <scope>NUCLEOTIDE SEQUENCE [LARGE SCALE GENOMIC DNA]</scope>
    <source>
        <strain evidence="1 2">RA22</strain>
    </source>
</reference>